<dbReference type="EMBL" id="CM023484">
    <property type="protein sequence ID" value="KAH6932260.1"/>
    <property type="molecule type" value="Genomic_DNA"/>
</dbReference>
<reference evidence="1" key="1">
    <citation type="submission" date="2020-05" db="EMBL/GenBank/DDBJ databases">
        <title>Large-scale comparative analyses of tick genomes elucidate their genetic diversity and vector capacities.</title>
        <authorList>
            <person name="Jia N."/>
            <person name="Wang J."/>
            <person name="Shi W."/>
            <person name="Du L."/>
            <person name="Sun Y."/>
            <person name="Zhan W."/>
            <person name="Jiang J."/>
            <person name="Wang Q."/>
            <person name="Zhang B."/>
            <person name="Ji P."/>
            <person name="Sakyi L.B."/>
            <person name="Cui X."/>
            <person name="Yuan T."/>
            <person name="Jiang B."/>
            <person name="Yang W."/>
            <person name="Lam T.T.-Y."/>
            <person name="Chang Q."/>
            <person name="Ding S."/>
            <person name="Wang X."/>
            <person name="Zhu J."/>
            <person name="Ruan X."/>
            <person name="Zhao L."/>
            <person name="Wei J."/>
            <person name="Que T."/>
            <person name="Du C."/>
            <person name="Cheng J."/>
            <person name="Dai P."/>
            <person name="Han X."/>
            <person name="Huang E."/>
            <person name="Gao Y."/>
            <person name="Liu J."/>
            <person name="Shao H."/>
            <person name="Ye R."/>
            <person name="Li L."/>
            <person name="Wei W."/>
            <person name="Wang X."/>
            <person name="Wang C."/>
            <person name="Yang T."/>
            <person name="Huo Q."/>
            <person name="Li W."/>
            <person name="Guo W."/>
            <person name="Chen H."/>
            <person name="Zhou L."/>
            <person name="Ni X."/>
            <person name="Tian J."/>
            <person name="Zhou Y."/>
            <person name="Sheng Y."/>
            <person name="Liu T."/>
            <person name="Pan Y."/>
            <person name="Xia L."/>
            <person name="Li J."/>
            <person name="Zhao F."/>
            <person name="Cao W."/>
        </authorList>
    </citation>
    <scope>NUCLEOTIDE SEQUENCE</scope>
    <source>
        <strain evidence="1">Hyas-2018</strain>
    </source>
</reference>
<accession>A0ACB7SC20</accession>
<dbReference type="Proteomes" id="UP000821845">
    <property type="component" value="Chromosome 4"/>
</dbReference>
<evidence type="ECO:0000313" key="2">
    <source>
        <dbReference type="Proteomes" id="UP000821845"/>
    </source>
</evidence>
<sequence length="342" mass="38237">MTMDQWRETQPTISQARFLAWHARARRNGCGHRIPPAAFPSLGVHVLPLVAGRGLSGFTVAPTVVPAHLHSPVDIDLNDSRTTRHPFPVAARSPTPKRKSFGTVLALDNAIQCTERDEFSYQEMITFLPLNSHPDPKDVLIIGGGDGGVAREVVKHPSVVSVTQCEIDEKVVEVSKKYLPFMAEGFNSPKLELKIGDGFQFIKETTRKFDVVITDSSDPVGPAEALFQKPYYEGLKRILKPGGILCSQGESMWFDLKLIEEMMDMCRTLFPVVNYASIYTPTYPSGQIGFLLCSTSPDTDFHNPVHKFSEEQLRSMKVRYYSPEVHQAALALPRFVKQTLYK</sequence>
<evidence type="ECO:0000313" key="1">
    <source>
        <dbReference type="EMBL" id="KAH6932260.1"/>
    </source>
</evidence>
<gene>
    <name evidence="1" type="ORF">HPB50_004133</name>
</gene>
<keyword evidence="2" id="KW-1185">Reference proteome</keyword>
<comment type="caution">
    <text evidence="1">The sequence shown here is derived from an EMBL/GenBank/DDBJ whole genome shotgun (WGS) entry which is preliminary data.</text>
</comment>
<protein>
    <submittedName>
        <fullName evidence="1">Uncharacterized protein</fullName>
    </submittedName>
</protein>
<organism evidence="1 2">
    <name type="scientific">Hyalomma asiaticum</name>
    <name type="common">Tick</name>
    <dbReference type="NCBI Taxonomy" id="266040"/>
    <lineage>
        <taxon>Eukaryota</taxon>
        <taxon>Metazoa</taxon>
        <taxon>Ecdysozoa</taxon>
        <taxon>Arthropoda</taxon>
        <taxon>Chelicerata</taxon>
        <taxon>Arachnida</taxon>
        <taxon>Acari</taxon>
        <taxon>Parasitiformes</taxon>
        <taxon>Ixodida</taxon>
        <taxon>Ixodoidea</taxon>
        <taxon>Ixodidae</taxon>
        <taxon>Hyalomminae</taxon>
        <taxon>Hyalomma</taxon>
    </lineage>
</organism>
<proteinExistence type="predicted"/>
<name>A0ACB7SC20_HYAAI</name>